<keyword evidence="2" id="KW-0732">Signal</keyword>
<name>A0A3B5QTS6_XIPMA</name>
<comment type="subcellular location">
    <subcellularLocation>
        <location evidence="1">Cell membrane</location>
        <topology evidence="1">Single-pass type II membrane protein</topology>
    </subcellularLocation>
</comment>
<keyword evidence="5" id="KW-1185">Reference proteome</keyword>
<feature type="domain" description="C-type lectin" evidence="3">
    <location>
        <begin position="37"/>
        <end position="113"/>
    </location>
</feature>
<dbReference type="PANTHER" id="PTHR45710">
    <property type="entry name" value="C-TYPE LECTIN DOMAIN-CONTAINING PROTEIN 180"/>
    <property type="match status" value="1"/>
</dbReference>
<dbReference type="InterPro" id="IPR016186">
    <property type="entry name" value="C-type_lectin-like/link_sf"/>
</dbReference>
<dbReference type="AlphaFoldDB" id="A0A3B5QTS6"/>
<reference evidence="5" key="1">
    <citation type="submission" date="2012-01" db="EMBL/GenBank/DDBJ databases">
        <authorList>
            <person name="Walter R."/>
            <person name="Schartl M."/>
            <person name="Warren W."/>
        </authorList>
    </citation>
    <scope>NUCLEOTIDE SEQUENCE [LARGE SCALE GENOMIC DNA]</scope>
    <source>
        <strain evidence="5">JP 163 A</strain>
    </source>
</reference>
<evidence type="ECO:0000256" key="2">
    <source>
        <dbReference type="SAM" id="SignalP"/>
    </source>
</evidence>
<accession>A0A3B5QTS6</accession>
<dbReference type="SUPFAM" id="SSF56436">
    <property type="entry name" value="C-type lectin-like"/>
    <property type="match status" value="1"/>
</dbReference>
<evidence type="ECO:0000313" key="4">
    <source>
        <dbReference type="Ensembl" id="ENSXMAP00000034157.1"/>
    </source>
</evidence>
<dbReference type="Gene3D" id="3.10.100.10">
    <property type="entry name" value="Mannose-Binding Protein A, subunit A"/>
    <property type="match status" value="1"/>
</dbReference>
<proteinExistence type="predicted"/>
<dbReference type="InterPro" id="IPR050828">
    <property type="entry name" value="C-type_lectin/matrix_domain"/>
</dbReference>
<evidence type="ECO:0000313" key="5">
    <source>
        <dbReference type="Proteomes" id="UP000002852"/>
    </source>
</evidence>
<evidence type="ECO:0000256" key="1">
    <source>
        <dbReference type="ARBA" id="ARBA00004401"/>
    </source>
</evidence>
<dbReference type="Pfam" id="PF00059">
    <property type="entry name" value="Lectin_C"/>
    <property type="match status" value="1"/>
</dbReference>
<dbReference type="SMART" id="SM00034">
    <property type="entry name" value="CLECT"/>
    <property type="match status" value="1"/>
</dbReference>
<dbReference type="InterPro" id="IPR001304">
    <property type="entry name" value="C-type_lectin-like"/>
</dbReference>
<dbReference type="InterPro" id="IPR016187">
    <property type="entry name" value="CTDL_fold"/>
</dbReference>
<sequence>MVTLNVLMFLCALTALSQAAATNDLLRSSCPAGWSHFNHRCFIYIPRNMTWATAQRNCVSLQATLASIQNFQEYHFIQRLITTASHGSPETWIGGSDAEEVISPRIKGLHAAWNPITMGTVAGAVSGAGA</sequence>
<dbReference type="PANTHER" id="PTHR45710:SF26">
    <property type="entry name" value="RH26557P"/>
    <property type="match status" value="1"/>
</dbReference>
<reference evidence="4" key="4">
    <citation type="submission" date="2025-09" db="UniProtKB">
        <authorList>
            <consortium name="Ensembl"/>
        </authorList>
    </citation>
    <scope>IDENTIFICATION</scope>
    <source>
        <strain evidence="4">JP 163 A</strain>
    </source>
</reference>
<reference evidence="5" key="2">
    <citation type="journal article" date="2013" name="Nat. Genet.">
        <title>The genome of the platyfish, Xiphophorus maculatus, provides insights into evolutionary adaptation and several complex traits.</title>
        <authorList>
            <person name="Schartl M."/>
            <person name="Walter R.B."/>
            <person name="Shen Y."/>
            <person name="Garcia T."/>
            <person name="Catchen J."/>
            <person name="Amores A."/>
            <person name="Braasch I."/>
            <person name="Chalopin D."/>
            <person name="Volff J.N."/>
            <person name="Lesch K.P."/>
            <person name="Bisazza A."/>
            <person name="Minx P."/>
            <person name="Hillier L."/>
            <person name="Wilson R.K."/>
            <person name="Fuerstenberg S."/>
            <person name="Boore J."/>
            <person name="Searle S."/>
            <person name="Postlethwait J.H."/>
            <person name="Warren W.C."/>
        </authorList>
    </citation>
    <scope>NUCLEOTIDE SEQUENCE [LARGE SCALE GENOMIC DNA]</scope>
    <source>
        <strain evidence="5">JP 163 A</strain>
    </source>
</reference>
<evidence type="ECO:0000259" key="3">
    <source>
        <dbReference type="PROSITE" id="PS50041"/>
    </source>
</evidence>
<organism evidence="4 5">
    <name type="scientific">Xiphophorus maculatus</name>
    <name type="common">Southern platyfish</name>
    <name type="synonym">Platypoecilus maculatus</name>
    <dbReference type="NCBI Taxonomy" id="8083"/>
    <lineage>
        <taxon>Eukaryota</taxon>
        <taxon>Metazoa</taxon>
        <taxon>Chordata</taxon>
        <taxon>Craniata</taxon>
        <taxon>Vertebrata</taxon>
        <taxon>Euteleostomi</taxon>
        <taxon>Actinopterygii</taxon>
        <taxon>Neopterygii</taxon>
        <taxon>Teleostei</taxon>
        <taxon>Neoteleostei</taxon>
        <taxon>Acanthomorphata</taxon>
        <taxon>Ovalentaria</taxon>
        <taxon>Atherinomorphae</taxon>
        <taxon>Cyprinodontiformes</taxon>
        <taxon>Poeciliidae</taxon>
        <taxon>Poeciliinae</taxon>
        <taxon>Xiphophorus</taxon>
    </lineage>
</organism>
<dbReference type="GeneTree" id="ENSGT00940000161814"/>
<protein>
    <submittedName>
        <fullName evidence="4">Galactose-specific lectin nattectin-like</fullName>
    </submittedName>
</protein>
<dbReference type="CDD" id="cd00037">
    <property type="entry name" value="CLECT"/>
    <property type="match status" value="1"/>
</dbReference>
<dbReference type="Proteomes" id="UP000002852">
    <property type="component" value="Unassembled WGS sequence"/>
</dbReference>
<dbReference type="GO" id="GO:0005886">
    <property type="term" value="C:plasma membrane"/>
    <property type="evidence" value="ECO:0007669"/>
    <property type="project" value="UniProtKB-SubCell"/>
</dbReference>
<dbReference type="Ensembl" id="ENSXMAT00000034515.1">
    <property type="protein sequence ID" value="ENSXMAP00000034157.1"/>
    <property type="gene ID" value="ENSXMAG00000029950.1"/>
</dbReference>
<reference evidence="4" key="3">
    <citation type="submission" date="2025-08" db="UniProtKB">
        <authorList>
            <consortium name="Ensembl"/>
        </authorList>
    </citation>
    <scope>IDENTIFICATION</scope>
    <source>
        <strain evidence="4">JP 163 A</strain>
    </source>
</reference>
<feature type="chain" id="PRO_5017241169" evidence="2">
    <location>
        <begin position="20"/>
        <end position="130"/>
    </location>
</feature>
<dbReference type="PROSITE" id="PS50041">
    <property type="entry name" value="C_TYPE_LECTIN_2"/>
    <property type="match status" value="1"/>
</dbReference>
<feature type="signal peptide" evidence="2">
    <location>
        <begin position="1"/>
        <end position="19"/>
    </location>
</feature>